<protein>
    <recommendedName>
        <fullName evidence="4">Probable multidrug resistance protein NorM</fullName>
    </recommendedName>
    <alternativeName>
        <fullName evidence="12">Multidrug-efflux transporter</fullName>
    </alternativeName>
</protein>
<feature type="transmembrane region" description="Helical" evidence="13">
    <location>
        <begin position="53"/>
        <end position="71"/>
    </location>
</feature>
<evidence type="ECO:0000256" key="12">
    <source>
        <dbReference type="ARBA" id="ARBA00031636"/>
    </source>
</evidence>
<dbReference type="PANTHER" id="PTHR43298">
    <property type="entry name" value="MULTIDRUG RESISTANCE PROTEIN NORM-RELATED"/>
    <property type="match status" value="1"/>
</dbReference>
<feature type="transmembrane region" description="Helical" evidence="13">
    <location>
        <begin position="92"/>
        <end position="115"/>
    </location>
</feature>
<dbReference type="Pfam" id="PF01554">
    <property type="entry name" value="MatE"/>
    <property type="match status" value="2"/>
</dbReference>
<accession>A0A1M6U6E4</accession>
<feature type="transmembrane region" description="Helical" evidence="13">
    <location>
        <begin position="127"/>
        <end position="149"/>
    </location>
</feature>
<feature type="transmembrane region" description="Helical" evidence="13">
    <location>
        <begin position="161"/>
        <end position="180"/>
    </location>
</feature>
<organism evidence="14 15">
    <name type="scientific">Anaerotignum lactatifermentans DSM 14214</name>
    <dbReference type="NCBI Taxonomy" id="1121323"/>
    <lineage>
        <taxon>Bacteria</taxon>
        <taxon>Bacillati</taxon>
        <taxon>Bacillota</taxon>
        <taxon>Clostridia</taxon>
        <taxon>Lachnospirales</taxon>
        <taxon>Anaerotignaceae</taxon>
        <taxon>Anaerotignum</taxon>
    </lineage>
</organism>
<evidence type="ECO:0000256" key="6">
    <source>
        <dbReference type="ARBA" id="ARBA00022449"/>
    </source>
</evidence>
<gene>
    <name evidence="14" type="ORF">SAMN02745138_02091</name>
</gene>
<keyword evidence="9 13" id="KW-1133">Transmembrane helix</keyword>
<dbReference type="PIRSF" id="PIRSF006603">
    <property type="entry name" value="DinF"/>
    <property type="match status" value="1"/>
</dbReference>
<dbReference type="GO" id="GO:0015297">
    <property type="term" value="F:antiporter activity"/>
    <property type="evidence" value="ECO:0007669"/>
    <property type="project" value="UniProtKB-KW"/>
</dbReference>
<reference evidence="14 15" key="1">
    <citation type="submission" date="2016-11" db="EMBL/GenBank/DDBJ databases">
        <authorList>
            <person name="Jaros S."/>
            <person name="Januszkiewicz K."/>
            <person name="Wedrychowicz H."/>
        </authorList>
    </citation>
    <scope>NUCLEOTIDE SEQUENCE [LARGE SCALE GENOMIC DNA]</scope>
    <source>
        <strain evidence="14 15">DSM 14214</strain>
    </source>
</reference>
<dbReference type="AlphaFoldDB" id="A0A1M6U6E4"/>
<dbReference type="GO" id="GO:0042910">
    <property type="term" value="F:xenobiotic transmembrane transporter activity"/>
    <property type="evidence" value="ECO:0007669"/>
    <property type="project" value="InterPro"/>
</dbReference>
<evidence type="ECO:0000256" key="9">
    <source>
        <dbReference type="ARBA" id="ARBA00022989"/>
    </source>
</evidence>
<comment type="similarity">
    <text evidence="3">Belongs to the multi antimicrobial extrusion (MATE) (TC 2.A.66.1) family.</text>
</comment>
<evidence type="ECO:0000256" key="7">
    <source>
        <dbReference type="ARBA" id="ARBA00022475"/>
    </source>
</evidence>
<feature type="transmembrane region" description="Helical" evidence="13">
    <location>
        <begin position="320"/>
        <end position="342"/>
    </location>
</feature>
<evidence type="ECO:0000256" key="3">
    <source>
        <dbReference type="ARBA" id="ARBA00010199"/>
    </source>
</evidence>
<comment type="function">
    <text evidence="1">Multidrug efflux pump.</text>
</comment>
<evidence type="ECO:0000256" key="1">
    <source>
        <dbReference type="ARBA" id="ARBA00003408"/>
    </source>
</evidence>
<dbReference type="PANTHER" id="PTHR43298:SF2">
    <property type="entry name" value="FMN_FAD EXPORTER YEEO-RELATED"/>
    <property type="match status" value="1"/>
</dbReference>
<evidence type="ECO:0000256" key="4">
    <source>
        <dbReference type="ARBA" id="ARBA00020268"/>
    </source>
</evidence>
<keyword evidence="6" id="KW-0050">Antiport</keyword>
<keyword evidence="5" id="KW-0813">Transport</keyword>
<dbReference type="InterPro" id="IPR050222">
    <property type="entry name" value="MATE_MdtK"/>
</dbReference>
<evidence type="ECO:0000256" key="11">
    <source>
        <dbReference type="ARBA" id="ARBA00023136"/>
    </source>
</evidence>
<evidence type="ECO:0000256" key="10">
    <source>
        <dbReference type="ARBA" id="ARBA00023065"/>
    </source>
</evidence>
<dbReference type="InterPro" id="IPR048279">
    <property type="entry name" value="MdtK-like"/>
</dbReference>
<evidence type="ECO:0000313" key="15">
    <source>
        <dbReference type="Proteomes" id="UP000183975"/>
    </source>
</evidence>
<dbReference type="InterPro" id="IPR002528">
    <property type="entry name" value="MATE_fam"/>
</dbReference>
<sequence>MLMEERKVFWRLAWPAAAEGLLLMILSAVDLLMVSSLGTTAVAAVSIFSQPRMVILCFSRAFAVAVTAYVARRSGESKGGCFSRFTKQTLTIALLGGGILLLCTILLLEPILLFAGADRTYLNSAMAYARPAFFGLFFTAPAIALHGVLAGLGDTKSVLKANVLGNVINVLCNAVFIYGIGPAPRLGVFGAGLGTLFGAVAALGYTLLILLPQKHPASLLKKSRWKPDRRYLSQIMPLYGGVFTEQAVERFGMFAYTRIVAGLGASSLGIHNICMGMCDIYYSFSQGMGKAGLIQCGNDIGATGGKKLKKICHVVKWESLLTASIACVLCIVLRVPVLSMYALEGQELLLASGIMLFVAFVSFPESFSLTHAGILRGMGHTGYVAIYSLVSIAILRPLITYLLVVVLDMQLYGAWTALLLDQSFRALFAVIGVCHMRKK</sequence>
<keyword evidence="15" id="KW-1185">Reference proteome</keyword>
<comment type="subcellular location">
    <subcellularLocation>
        <location evidence="2">Cell membrane</location>
        <topology evidence="2">Multi-pass membrane protein</topology>
    </subcellularLocation>
</comment>
<dbReference type="GO" id="GO:0005886">
    <property type="term" value="C:plasma membrane"/>
    <property type="evidence" value="ECO:0007669"/>
    <property type="project" value="UniProtKB-SubCell"/>
</dbReference>
<evidence type="ECO:0000313" key="14">
    <source>
        <dbReference type="EMBL" id="SHK64822.1"/>
    </source>
</evidence>
<proteinExistence type="inferred from homology"/>
<keyword evidence="11 13" id="KW-0472">Membrane</keyword>
<keyword evidence="10" id="KW-0406">Ion transport</keyword>
<dbReference type="NCBIfam" id="TIGR00797">
    <property type="entry name" value="matE"/>
    <property type="match status" value="1"/>
</dbReference>
<evidence type="ECO:0000256" key="13">
    <source>
        <dbReference type="SAM" id="Phobius"/>
    </source>
</evidence>
<feature type="transmembrane region" description="Helical" evidence="13">
    <location>
        <begin position="186"/>
        <end position="211"/>
    </location>
</feature>
<name>A0A1M6U6E4_9FIRM</name>
<feature type="transmembrane region" description="Helical" evidence="13">
    <location>
        <begin position="412"/>
        <end position="434"/>
    </location>
</feature>
<dbReference type="EMBL" id="FRAH01000037">
    <property type="protein sequence ID" value="SHK64822.1"/>
    <property type="molecule type" value="Genomic_DNA"/>
</dbReference>
<evidence type="ECO:0000256" key="8">
    <source>
        <dbReference type="ARBA" id="ARBA00022692"/>
    </source>
</evidence>
<evidence type="ECO:0000256" key="2">
    <source>
        <dbReference type="ARBA" id="ARBA00004651"/>
    </source>
</evidence>
<keyword evidence="7" id="KW-1003">Cell membrane</keyword>
<feature type="transmembrane region" description="Helical" evidence="13">
    <location>
        <begin position="382"/>
        <end position="406"/>
    </location>
</feature>
<feature type="transmembrane region" description="Helical" evidence="13">
    <location>
        <begin position="348"/>
        <end position="370"/>
    </location>
</feature>
<dbReference type="GO" id="GO:0006811">
    <property type="term" value="P:monoatomic ion transport"/>
    <property type="evidence" value="ECO:0007669"/>
    <property type="project" value="UniProtKB-KW"/>
</dbReference>
<feature type="transmembrane region" description="Helical" evidence="13">
    <location>
        <begin position="21"/>
        <end position="47"/>
    </location>
</feature>
<dbReference type="Proteomes" id="UP000183975">
    <property type="component" value="Unassembled WGS sequence"/>
</dbReference>
<keyword evidence="8 13" id="KW-0812">Transmembrane</keyword>
<evidence type="ECO:0000256" key="5">
    <source>
        <dbReference type="ARBA" id="ARBA00022448"/>
    </source>
</evidence>